<dbReference type="EMBL" id="JARQDZ010000015">
    <property type="protein sequence ID" value="MDT2984184.1"/>
    <property type="molecule type" value="Genomic_DNA"/>
</dbReference>
<evidence type="ECO:0000313" key="3">
    <source>
        <dbReference type="Proteomes" id="UP001253851"/>
    </source>
</evidence>
<evidence type="ECO:0000256" key="1">
    <source>
        <dbReference type="SAM" id="SignalP"/>
    </source>
</evidence>
<dbReference type="Proteomes" id="UP001253851">
    <property type="component" value="Unassembled WGS sequence"/>
</dbReference>
<sequence>MRKILGGLLLILVLSGCASASKNSDSNNIDEVHFKVMNGSIYQFEDINKKSLDQEIISKVQDMISELELTDKNKVKDYDGLVGANTYALDLSENDKIITSYTFYGNFVTVKTDDAVSIYELDNMKDAENLINFLQKI</sequence>
<comment type="caution">
    <text evidence="2">The sequence shown here is derived from an EMBL/GenBank/DDBJ whole genome shotgun (WGS) entry which is preliminary data.</text>
</comment>
<organism evidence="2 3">
    <name type="scientific">Enterococcus casseliflavus</name>
    <name type="common">Enterococcus flavescens</name>
    <dbReference type="NCBI Taxonomy" id="37734"/>
    <lineage>
        <taxon>Bacteria</taxon>
        <taxon>Bacillati</taxon>
        <taxon>Bacillota</taxon>
        <taxon>Bacilli</taxon>
        <taxon>Lactobacillales</taxon>
        <taxon>Enterococcaceae</taxon>
        <taxon>Enterococcus</taxon>
    </lineage>
</organism>
<keyword evidence="1" id="KW-0732">Signal</keyword>
<proteinExistence type="predicted"/>
<feature type="chain" id="PRO_5044770025" description="Lipoprotein" evidence="1">
    <location>
        <begin position="21"/>
        <end position="137"/>
    </location>
</feature>
<protein>
    <recommendedName>
        <fullName evidence="4">Lipoprotein</fullName>
    </recommendedName>
</protein>
<dbReference type="RefSeq" id="WP_311957780.1">
    <property type="nucleotide sequence ID" value="NZ_JARQDZ010000015.1"/>
</dbReference>
<dbReference type="PROSITE" id="PS51257">
    <property type="entry name" value="PROKAR_LIPOPROTEIN"/>
    <property type="match status" value="1"/>
</dbReference>
<gene>
    <name evidence="2" type="ORF">P7I34_16120</name>
</gene>
<reference evidence="2 3" key="1">
    <citation type="submission" date="2023-03" db="EMBL/GenBank/DDBJ databases">
        <authorList>
            <person name="Shen W."/>
            <person name="Cai J."/>
        </authorList>
    </citation>
    <scope>NUCLEOTIDE SEQUENCE [LARGE SCALE GENOMIC DNA]</scope>
    <source>
        <strain evidence="2 3">B516</strain>
    </source>
</reference>
<evidence type="ECO:0008006" key="4">
    <source>
        <dbReference type="Google" id="ProtNLM"/>
    </source>
</evidence>
<name>A0ABD5FPG6_ENTCA</name>
<evidence type="ECO:0000313" key="2">
    <source>
        <dbReference type="EMBL" id="MDT2984184.1"/>
    </source>
</evidence>
<dbReference type="AlphaFoldDB" id="A0ABD5FPG6"/>
<feature type="signal peptide" evidence="1">
    <location>
        <begin position="1"/>
        <end position="20"/>
    </location>
</feature>
<accession>A0ABD5FPG6</accession>